<dbReference type="GO" id="GO:0003677">
    <property type="term" value="F:DNA binding"/>
    <property type="evidence" value="ECO:0007669"/>
    <property type="project" value="UniProtKB-KW"/>
</dbReference>
<dbReference type="Gene3D" id="3.40.190.290">
    <property type="match status" value="1"/>
</dbReference>
<feature type="domain" description="HTH lysR-type" evidence="5">
    <location>
        <begin position="1"/>
        <end position="56"/>
    </location>
</feature>
<dbReference type="Gene3D" id="1.10.10.10">
    <property type="entry name" value="Winged helix-like DNA-binding domain superfamily/Winged helix DNA-binding domain"/>
    <property type="match status" value="1"/>
</dbReference>
<dbReference type="SUPFAM" id="SSF53850">
    <property type="entry name" value="Periplasmic binding protein-like II"/>
    <property type="match status" value="1"/>
</dbReference>
<gene>
    <name evidence="6" type="ORF">M5G27_28555</name>
</gene>
<dbReference type="InterPro" id="IPR036390">
    <property type="entry name" value="WH_DNA-bd_sf"/>
</dbReference>
<sequence length="298" mass="32787">MRQLRYFSAAMECSSFNEAAKSCSISQPALSEQIAALEMTLGLRLFDRSGGRARPTQPANQLHLQISACLGDLQAALRSISDRSQEVGGLVRIGLVQSYGECWVLPVVRRAQEQWPALSVSLRRRSAQALTDGVLRGDFELAVTFDPEPSADLEITKCFQEQFVAISNAPHNGESIDLVTLAQGKLALLPSEYMMRRQLDAAFAKARLKPCVYLESDVLSDLAEATRYNNVTAVMNTMAALSLNMLDGARPISAPGLHRSAYLIRSRKRYHTSASLHLWEALREGVPPLPAAFVLRDV</sequence>
<keyword evidence="4" id="KW-0804">Transcription</keyword>
<reference evidence="6 7" key="1">
    <citation type="submission" date="2022-05" db="EMBL/GenBank/DDBJ databases">
        <title>Novel Pseudomonas spp. Isolated from a Rainbow Trout Aquaculture Facility.</title>
        <authorList>
            <person name="Testerman T."/>
            <person name="Graf J."/>
        </authorList>
    </citation>
    <scope>NUCLEOTIDE SEQUENCE [LARGE SCALE GENOMIC DNA]</scope>
    <source>
        <strain evidence="6 7">ID1042</strain>
    </source>
</reference>
<comment type="similarity">
    <text evidence="1">Belongs to the LysR transcriptional regulatory family.</text>
</comment>
<dbReference type="AlphaFoldDB" id="A0A9X4HG26"/>
<dbReference type="SUPFAM" id="SSF46785">
    <property type="entry name" value="Winged helix' DNA-binding domain"/>
    <property type="match status" value="1"/>
</dbReference>
<name>A0A9X4HG26_9PSED</name>
<evidence type="ECO:0000256" key="3">
    <source>
        <dbReference type="ARBA" id="ARBA00023125"/>
    </source>
</evidence>
<dbReference type="InterPro" id="IPR036388">
    <property type="entry name" value="WH-like_DNA-bd_sf"/>
</dbReference>
<dbReference type="Pfam" id="PF00126">
    <property type="entry name" value="HTH_1"/>
    <property type="match status" value="1"/>
</dbReference>
<dbReference type="Proteomes" id="UP001148185">
    <property type="component" value="Unassembled WGS sequence"/>
</dbReference>
<dbReference type="PROSITE" id="PS50931">
    <property type="entry name" value="HTH_LYSR"/>
    <property type="match status" value="1"/>
</dbReference>
<evidence type="ECO:0000313" key="6">
    <source>
        <dbReference type="EMBL" id="MDD1011419.1"/>
    </source>
</evidence>
<dbReference type="Pfam" id="PF03466">
    <property type="entry name" value="LysR_substrate"/>
    <property type="match status" value="1"/>
</dbReference>
<dbReference type="PANTHER" id="PTHR30346:SF28">
    <property type="entry name" value="HTH-TYPE TRANSCRIPTIONAL REGULATOR CYNR"/>
    <property type="match status" value="1"/>
</dbReference>
<keyword evidence="3" id="KW-0238">DNA-binding</keyword>
<dbReference type="PANTHER" id="PTHR30346">
    <property type="entry name" value="TRANSCRIPTIONAL DUAL REGULATOR HCAR-RELATED"/>
    <property type="match status" value="1"/>
</dbReference>
<keyword evidence="7" id="KW-1185">Reference proteome</keyword>
<evidence type="ECO:0000313" key="7">
    <source>
        <dbReference type="Proteomes" id="UP001148185"/>
    </source>
</evidence>
<evidence type="ECO:0000256" key="4">
    <source>
        <dbReference type="ARBA" id="ARBA00023163"/>
    </source>
</evidence>
<dbReference type="PRINTS" id="PR00039">
    <property type="entry name" value="HTHLYSR"/>
</dbReference>
<keyword evidence="2" id="KW-0805">Transcription regulation</keyword>
<proteinExistence type="inferred from homology"/>
<evidence type="ECO:0000256" key="1">
    <source>
        <dbReference type="ARBA" id="ARBA00009437"/>
    </source>
</evidence>
<comment type="caution">
    <text evidence="6">The sequence shown here is derived from an EMBL/GenBank/DDBJ whole genome shotgun (WGS) entry which is preliminary data.</text>
</comment>
<accession>A0A9X4HG26</accession>
<dbReference type="InterPro" id="IPR000847">
    <property type="entry name" value="LysR_HTH_N"/>
</dbReference>
<dbReference type="InterPro" id="IPR005119">
    <property type="entry name" value="LysR_subst-bd"/>
</dbReference>
<dbReference type="GO" id="GO:0003700">
    <property type="term" value="F:DNA-binding transcription factor activity"/>
    <property type="evidence" value="ECO:0007669"/>
    <property type="project" value="InterPro"/>
</dbReference>
<dbReference type="EMBL" id="JAMDHA010000048">
    <property type="protein sequence ID" value="MDD1011419.1"/>
    <property type="molecule type" value="Genomic_DNA"/>
</dbReference>
<dbReference type="RefSeq" id="WP_200892960.1">
    <property type="nucleotide sequence ID" value="NZ_JAMDHA010000048.1"/>
</dbReference>
<evidence type="ECO:0000259" key="5">
    <source>
        <dbReference type="PROSITE" id="PS50931"/>
    </source>
</evidence>
<dbReference type="CDD" id="cd05466">
    <property type="entry name" value="PBP2_LTTR_substrate"/>
    <property type="match status" value="1"/>
</dbReference>
<dbReference type="GO" id="GO:0032993">
    <property type="term" value="C:protein-DNA complex"/>
    <property type="evidence" value="ECO:0007669"/>
    <property type="project" value="TreeGrafter"/>
</dbReference>
<evidence type="ECO:0000256" key="2">
    <source>
        <dbReference type="ARBA" id="ARBA00023015"/>
    </source>
</evidence>
<organism evidence="6 7">
    <name type="scientific">Pseudomonas shahriarae</name>
    <dbReference type="NCBI Taxonomy" id="2745512"/>
    <lineage>
        <taxon>Bacteria</taxon>
        <taxon>Pseudomonadati</taxon>
        <taxon>Pseudomonadota</taxon>
        <taxon>Gammaproteobacteria</taxon>
        <taxon>Pseudomonadales</taxon>
        <taxon>Pseudomonadaceae</taxon>
        <taxon>Pseudomonas</taxon>
    </lineage>
</organism>
<protein>
    <submittedName>
        <fullName evidence="6">LysR family transcriptional regulator</fullName>
    </submittedName>
</protein>